<dbReference type="EMBL" id="JAWJWE010000038">
    <property type="protein sequence ID" value="KAK6623154.1"/>
    <property type="molecule type" value="Genomic_DNA"/>
</dbReference>
<dbReference type="Gene3D" id="3.40.525.10">
    <property type="entry name" value="CRAL-TRIO lipid binding domain"/>
    <property type="match status" value="1"/>
</dbReference>
<dbReference type="PRINTS" id="PR00180">
    <property type="entry name" value="CRETINALDHBP"/>
</dbReference>
<comment type="caution">
    <text evidence="2">The sequence shown here is derived from an EMBL/GenBank/DDBJ whole genome shotgun (WGS) entry which is preliminary data.</text>
</comment>
<dbReference type="PANTHER" id="PTHR10174">
    <property type="entry name" value="ALPHA-TOCOPHEROL TRANSFER PROTEIN-RELATED"/>
    <property type="match status" value="1"/>
</dbReference>
<evidence type="ECO:0000313" key="2">
    <source>
        <dbReference type="EMBL" id="KAK6623154.1"/>
    </source>
</evidence>
<evidence type="ECO:0000313" key="3">
    <source>
        <dbReference type="Proteomes" id="UP001372834"/>
    </source>
</evidence>
<feature type="domain" description="CRAL-TRIO" evidence="1">
    <location>
        <begin position="115"/>
        <end position="281"/>
    </location>
</feature>
<dbReference type="CDD" id="cd00170">
    <property type="entry name" value="SEC14"/>
    <property type="match status" value="1"/>
</dbReference>
<organism evidence="2 3">
    <name type="scientific">Polyplax serrata</name>
    <name type="common">Common mouse louse</name>
    <dbReference type="NCBI Taxonomy" id="468196"/>
    <lineage>
        <taxon>Eukaryota</taxon>
        <taxon>Metazoa</taxon>
        <taxon>Ecdysozoa</taxon>
        <taxon>Arthropoda</taxon>
        <taxon>Hexapoda</taxon>
        <taxon>Insecta</taxon>
        <taxon>Pterygota</taxon>
        <taxon>Neoptera</taxon>
        <taxon>Paraneoptera</taxon>
        <taxon>Psocodea</taxon>
        <taxon>Troctomorpha</taxon>
        <taxon>Phthiraptera</taxon>
        <taxon>Anoplura</taxon>
        <taxon>Polyplacidae</taxon>
        <taxon>Polyplax</taxon>
    </lineage>
</organism>
<evidence type="ECO:0000259" key="1">
    <source>
        <dbReference type="PROSITE" id="PS50191"/>
    </source>
</evidence>
<dbReference type="GO" id="GO:0016020">
    <property type="term" value="C:membrane"/>
    <property type="evidence" value="ECO:0007669"/>
    <property type="project" value="TreeGrafter"/>
</dbReference>
<dbReference type="PANTHER" id="PTHR10174:SF212">
    <property type="entry name" value="MIP26555P1"/>
    <property type="match status" value="1"/>
</dbReference>
<dbReference type="InterPro" id="IPR036273">
    <property type="entry name" value="CRAL/TRIO_N_dom_sf"/>
</dbReference>
<name>A0AAN8P743_POLSC</name>
<reference evidence="2 3" key="1">
    <citation type="submission" date="2023-10" db="EMBL/GenBank/DDBJ databases">
        <title>Genomes of two closely related lineages of the louse Polyplax serrata with different host specificities.</title>
        <authorList>
            <person name="Martinu J."/>
            <person name="Tarabai H."/>
            <person name="Stefka J."/>
            <person name="Hypsa V."/>
        </authorList>
    </citation>
    <scope>NUCLEOTIDE SEQUENCE [LARGE SCALE GENOMIC DNA]</scope>
    <source>
        <strain evidence="2">HR10_N</strain>
    </source>
</reference>
<dbReference type="SMART" id="SM00516">
    <property type="entry name" value="SEC14"/>
    <property type="match status" value="1"/>
</dbReference>
<dbReference type="PROSITE" id="PS50191">
    <property type="entry name" value="CRAL_TRIO"/>
    <property type="match status" value="1"/>
</dbReference>
<dbReference type="Proteomes" id="UP001372834">
    <property type="component" value="Unassembled WGS sequence"/>
</dbReference>
<dbReference type="SUPFAM" id="SSF52087">
    <property type="entry name" value="CRAL/TRIO domain"/>
    <property type="match status" value="1"/>
</dbReference>
<dbReference type="Gene3D" id="1.20.5.1200">
    <property type="entry name" value="Alpha-tocopherol transfer"/>
    <property type="match status" value="1"/>
</dbReference>
<dbReference type="InterPro" id="IPR001251">
    <property type="entry name" value="CRAL-TRIO_dom"/>
</dbReference>
<gene>
    <name evidence="2" type="ORF">RUM43_009006</name>
</gene>
<dbReference type="Gene3D" id="1.10.8.20">
    <property type="entry name" value="N-terminal domain of phosphatidylinositol transfer protein sec14p"/>
    <property type="match status" value="1"/>
</dbReference>
<dbReference type="GO" id="GO:1902936">
    <property type="term" value="F:phosphatidylinositol bisphosphate binding"/>
    <property type="evidence" value="ECO:0007669"/>
    <property type="project" value="TreeGrafter"/>
</dbReference>
<proteinExistence type="predicted"/>
<accession>A0AAN8P743</accession>
<dbReference type="InterPro" id="IPR036865">
    <property type="entry name" value="CRAL-TRIO_dom_sf"/>
</dbReference>
<sequence length="301" mass="34823">MGCNDDVPVKELADNCEGISIMNNKIKLDLEPLTPELIKKAEEELRETPERVNESLEELKKLLNENTSIYFKNSPEVLTRFLRPVKFYPESALALMKRISEFKEKNKDLLTGLMPEQVEKIMLNEDIVNVLADRDHKGRRILINKAGKAWDPKKATPDDVFKMFYLIHQGALLEPATQVNGVVVILDFDGLGMAQVLALNPTFSLRLLNFIQDAMPLRLKEVHVVNQPWLFNMVWKIFKPLVKEKLSKRLHFHGSKYEELHKFIPKDYLPADYGGSLPKIDYSSKDWYPVLRDLDDYIRGE</sequence>
<dbReference type="Pfam" id="PF00650">
    <property type="entry name" value="CRAL_TRIO"/>
    <property type="match status" value="1"/>
</dbReference>
<dbReference type="SUPFAM" id="SSF46938">
    <property type="entry name" value="CRAL/TRIO N-terminal domain"/>
    <property type="match status" value="1"/>
</dbReference>
<dbReference type="AlphaFoldDB" id="A0AAN8P743"/>
<protein>
    <recommendedName>
        <fullName evidence="1">CRAL-TRIO domain-containing protein</fullName>
    </recommendedName>
</protein>